<dbReference type="HAMAP" id="MF_00479">
    <property type="entry name" value="RsxG_RnfG"/>
    <property type="match status" value="1"/>
</dbReference>
<evidence type="ECO:0000256" key="2">
    <source>
        <dbReference type="ARBA" id="ARBA00022553"/>
    </source>
</evidence>
<keyword evidence="6" id="KW-0472">Membrane</keyword>
<protein>
    <recommendedName>
        <fullName evidence="6">Ion-translocating oxidoreductase complex subunit G</fullName>
        <ecNumber evidence="6">7.-.-.-</ecNumber>
    </recommendedName>
    <alternativeName>
        <fullName evidence="6">Rnf electron transport complex subunit G</fullName>
    </alternativeName>
</protein>
<dbReference type="PANTHER" id="PTHR36118">
    <property type="entry name" value="ION-TRANSLOCATING OXIDOREDUCTASE COMPLEX SUBUNIT G"/>
    <property type="match status" value="1"/>
</dbReference>
<keyword evidence="5 6" id="KW-0249">Electron transport</keyword>
<dbReference type="OrthoDB" id="9784165at2"/>
<dbReference type="HOGENOM" id="CLU_077882_1_0_6"/>
<dbReference type="GO" id="GO:0005886">
    <property type="term" value="C:plasma membrane"/>
    <property type="evidence" value="ECO:0007669"/>
    <property type="project" value="UniProtKB-SubCell"/>
</dbReference>
<dbReference type="PROSITE" id="PS51257">
    <property type="entry name" value="PROKAR_LIPOPROTEIN"/>
    <property type="match status" value="1"/>
</dbReference>
<dbReference type="EMBL" id="CP000510">
    <property type="protein sequence ID" value="ABM02586.1"/>
    <property type="molecule type" value="Genomic_DNA"/>
</dbReference>
<comment type="subcellular location">
    <subcellularLocation>
        <location evidence="6">Cell inner membrane</location>
        <topology evidence="6">Single-pass membrane protein</topology>
    </subcellularLocation>
</comment>
<dbReference type="eggNOG" id="COG4659">
    <property type="taxonomic scope" value="Bacteria"/>
</dbReference>
<evidence type="ECO:0000313" key="9">
    <source>
        <dbReference type="EMBL" id="ABM02586.1"/>
    </source>
</evidence>
<comment type="similarity">
    <text evidence="6">Belongs to the RnfG family.</text>
</comment>
<dbReference type="NCBIfam" id="TIGR01947">
    <property type="entry name" value="rnfG"/>
    <property type="match status" value="1"/>
</dbReference>
<sequence>MFSTISRNAYLLAAFAIACTGSIAIVNEFTQPIIAQQEQQALLKMLNQLIPADLYDNDIVASCFAVTDKNLLGTAEPQQAFIAKKDNRPIALMLKTTTMSGYAGRIDLVVGIYEDARIAGVRVLQHSETPGLGDKIQTNKSDWIYSFNDKVYQEAQKSRWEVKKNGGDFDAFTGATITPRAVVFAVKDALIYFQKNKKALFKHKANCGESL</sequence>
<keyword evidence="6" id="KW-0997">Cell inner membrane</keyword>
<feature type="signal peptide" evidence="7">
    <location>
        <begin position="1"/>
        <end position="24"/>
    </location>
</feature>
<keyword evidence="6" id="KW-0812">Transmembrane</keyword>
<evidence type="ECO:0000256" key="6">
    <source>
        <dbReference type="HAMAP-Rule" id="MF_00479"/>
    </source>
</evidence>
<dbReference type="STRING" id="357804.Ping_0734"/>
<dbReference type="AlphaFoldDB" id="A1SSX1"/>
<evidence type="ECO:0000256" key="1">
    <source>
        <dbReference type="ARBA" id="ARBA00022448"/>
    </source>
</evidence>
<gene>
    <name evidence="6" type="primary">rnfG</name>
    <name evidence="9" type="ordered locus">Ping_0734</name>
</gene>
<keyword evidence="2 6" id="KW-0597">Phosphoprotein</keyword>
<comment type="subunit">
    <text evidence="6">The complex is composed of six subunits: RnfA, RnfB, RnfC, RnfD, RnfE and RnfG.</text>
</comment>
<dbReference type="EC" id="7.-.-.-" evidence="6"/>
<dbReference type="KEGG" id="pin:Ping_0734"/>
<keyword evidence="1 6" id="KW-0813">Transport</keyword>
<keyword evidence="6" id="KW-1278">Translocase</keyword>
<dbReference type="Proteomes" id="UP000000639">
    <property type="component" value="Chromosome"/>
</dbReference>
<keyword evidence="6" id="KW-1003">Cell membrane</keyword>
<evidence type="ECO:0000313" key="10">
    <source>
        <dbReference type="Proteomes" id="UP000000639"/>
    </source>
</evidence>
<dbReference type="InterPro" id="IPR010209">
    <property type="entry name" value="Ion_transpt_RnfG/RsxG"/>
</dbReference>
<keyword evidence="4 6" id="KW-0288">FMN</keyword>
<evidence type="ECO:0000256" key="3">
    <source>
        <dbReference type="ARBA" id="ARBA00022630"/>
    </source>
</evidence>
<keyword evidence="10" id="KW-1185">Reference proteome</keyword>
<dbReference type="PANTHER" id="PTHR36118:SF1">
    <property type="entry name" value="ION-TRANSLOCATING OXIDOREDUCTASE COMPLEX SUBUNIT G"/>
    <property type="match status" value="1"/>
</dbReference>
<organism evidence="9 10">
    <name type="scientific">Psychromonas ingrahamii (strain DSM 17664 / CCUG 51855 / 37)</name>
    <dbReference type="NCBI Taxonomy" id="357804"/>
    <lineage>
        <taxon>Bacteria</taxon>
        <taxon>Pseudomonadati</taxon>
        <taxon>Pseudomonadota</taxon>
        <taxon>Gammaproteobacteria</taxon>
        <taxon>Alteromonadales</taxon>
        <taxon>Psychromonadaceae</taxon>
        <taxon>Psychromonas</taxon>
    </lineage>
</organism>
<feature type="chain" id="PRO_5002637848" description="Ion-translocating oxidoreductase complex subunit G" evidence="7">
    <location>
        <begin position="25"/>
        <end position="211"/>
    </location>
</feature>
<feature type="domain" description="FMN-binding" evidence="8">
    <location>
        <begin position="101"/>
        <end position="193"/>
    </location>
</feature>
<dbReference type="GO" id="GO:0010181">
    <property type="term" value="F:FMN binding"/>
    <property type="evidence" value="ECO:0007669"/>
    <property type="project" value="InterPro"/>
</dbReference>
<keyword evidence="6" id="KW-1133">Transmembrane helix</keyword>
<proteinExistence type="inferred from homology"/>
<dbReference type="SMART" id="SM00900">
    <property type="entry name" value="FMN_bind"/>
    <property type="match status" value="1"/>
</dbReference>
<evidence type="ECO:0000256" key="4">
    <source>
        <dbReference type="ARBA" id="ARBA00022643"/>
    </source>
</evidence>
<dbReference type="PIRSF" id="PIRSF006091">
    <property type="entry name" value="E_trnsport_RnfG"/>
    <property type="match status" value="1"/>
</dbReference>
<dbReference type="InterPro" id="IPR007329">
    <property type="entry name" value="FMN-bd"/>
</dbReference>
<evidence type="ECO:0000256" key="5">
    <source>
        <dbReference type="ARBA" id="ARBA00022982"/>
    </source>
</evidence>
<keyword evidence="3 6" id="KW-0285">Flavoprotein</keyword>
<evidence type="ECO:0000256" key="7">
    <source>
        <dbReference type="SAM" id="SignalP"/>
    </source>
</evidence>
<dbReference type="NCBIfam" id="NF002519">
    <property type="entry name" value="PRK01908.1"/>
    <property type="match status" value="1"/>
</dbReference>
<dbReference type="RefSeq" id="WP_011769145.1">
    <property type="nucleotide sequence ID" value="NC_008709.1"/>
</dbReference>
<feature type="modified residue" description="FMN phosphoryl threonine" evidence="6">
    <location>
        <position position="176"/>
    </location>
</feature>
<keyword evidence="7" id="KW-0732">Signal</keyword>
<accession>A1SSX1</accession>
<comment type="function">
    <text evidence="6">Part of a membrane-bound complex that couples electron transfer with translocation of ions across the membrane.</text>
</comment>
<dbReference type="GO" id="GO:0009055">
    <property type="term" value="F:electron transfer activity"/>
    <property type="evidence" value="ECO:0007669"/>
    <property type="project" value="InterPro"/>
</dbReference>
<name>A1SSX1_PSYIN</name>
<evidence type="ECO:0000259" key="8">
    <source>
        <dbReference type="SMART" id="SM00900"/>
    </source>
</evidence>
<reference evidence="9 10" key="1">
    <citation type="submission" date="2007-01" db="EMBL/GenBank/DDBJ databases">
        <title>Complete sequence of Psychromonas ingrahamii 37.</title>
        <authorList>
            <consortium name="US DOE Joint Genome Institute"/>
            <person name="Copeland A."/>
            <person name="Lucas S."/>
            <person name="Lapidus A."/>
            <person name="Barry K."/>
            <person name="Detter J.C."/>
            <person name="Glavina del Rio T."/>
            <person name="Hammon N."/>
            <person name="Israni S."/>
            <person name="Dalin E."/>
            <person name="Tice H."/>
            <person name="Pitluck S."/>
            <person name="Thompson L.S."/>
            <person name="Brettin T."/>
            <person name="Bruce D."/>
            <person name="Han C."/>
            <person name="Tapia R."/>
            <person name="Schmutz J."/>
            <person name="Larimer F."/>
            <person name="Land M."/>
            <person name="Hauser L."/>
            <person name="Kyrpides N."/>
            <person name="Ivanova N."/>
            <person name="Staley J."/>
            <person name="Richardson P."/>
        </authorList>
    </citation>
    <scope>NUCLEOTIDE SEQUENCE [LARGE SCALE GENOMIC DNA]</scope>
    <source>
        <strain evidence="9 10">37</strain>
    </source>
</reference>
<dbReference type="GO" id="GO:0022900">
    <property type="term" value="P:electron transport chain"/>
    <property type="evidence" value="ECO:0007669"/>
    <property type="project" value="UniProtKB-UniRule"/>
</dbReference>
<dbReference type="Pfam" id="PF04205">
    <property type="entry name" value="FMN_bind"/>
    <property type="match status" value="1"/>
</dbReference>
<comment type="cofactor">
    <cofactor evidence="6">
        <name>FMN</name>
        <dbReference type="ChEBI" id="CHEBI:58210"/>
    </cofactor>
</comment>